<evidence type="ECO:0000256" key="3">
    <source>
        <dbReference type="ARBA" id="ARBA00009119"/>
    </source>
</evidence>
<dbReference type="Pfam" id="PF21362">
    <property type="entry name" value="Sina_RING"/>
    <property type="match status" value="1"/>
</dbReference>
<dbReference type="InterPro" id="IPR013083">
    <property type="entry name" value="Znf_RING/FYVE/PHD"/>
</dbReference>
<dbReference type="InterPro" id="IPR013010">
    <property type="entry name" value="Znf_SIAH"/>
</dbReference>
<accession>M8AT07</accession>
<dbReference type="SUPFAM" id="SSF49599">
    <property type="entry name" value="TRAF domain-like"/>
    <property type="match status" value="1"/>
</dbReference>
<comment type="catalytic activity">
    <reaction evidence="1">
        <text>S-ubiquitinyl-[E2 ubiquitin-conjugating enzyme]-L-cysteine + [acceptor protein]-L-lysine = [E2 ubiquitin-conjugating enzyme]-L-cysteine + N(6)-ubiquitinyl-[acceptor protein]-L-lysine.</text>
        <dbReference type="EC" id="2.3.2.27"/>
    </reaction>
</comment>
<dbReference type="EC" id="2.3.2.27" evidence="4"/>
<evidence type="ECO:0000256" key="9">
    <source>
        <dbReference type="ARBA" id="ARBA00022833"/>
    </source>
</evidence>
<keyword evidence="9" id="KW-0862">Zinc</keyword>
<evidence type="ECO:0000256" key="8">
    <source>
        <dbReference type="ARBA" id="ARBA00022786"/>
    </source>
</evidence>
<feature type="domain" description="SIAH-type" evidence="11">
    <location>
        <begin position="102"/>
        <end position="161"/>
    </location>
</feature>
<dbReference type="AlphaFoldDB" id="M8AT07"/>
<proteinExistence type="inferred from homology"/>
<keyword evidence="8" id="KW-0833">Ubl conjugation pathway</keyword>
<dbReference type="UniPathway" id="UPA00143"/>
<dbReference type="GO" id="GO:0008270">
    <property type="term" value="F:zinc ion binding"/>
    <property type="evidence" value="ECO:0007669"/>
    <property type="project" value="UniProtKB-KW"/>
</dbReference>
<evidence type="ECO:0000256" key="5">
    <source>
        <dbReference type="ARBA" id="ARBA00022679"/>
    </source>
</evidence>
<dbReference type="PROSITE" id="PS51081">
    <property type="entry name" value="ZF_SIAH"/>
    <property type="match status" value="1"/>
</dbReference>
<dbReference type="GO" id="GO:0061630">
    <property type="term" value="F:ubiquitin protein ligase activity"/>
    <property type="evidence" value="ECO:0007669"/>
    <property type="project" value="UniProtKB-EC"/>
</dbReference>
<keyword evidence="7" id="KW-0863">Zinc-finger</keyword>
<dbReference type="PANTHER" id="PTHR33377:SF18">
    <property type="entry name" value="RX N-TERMINAL DOMAIN-CONTAINING PROTEIN"/>
    <property type="match status" value="1"/>
</dbReference>
<dbReference type="SUPFAM" id="SSF52540">
    <property type="entry name" value="P-loop containing nucleoside triphosphate hydrolases"/>
    <property type="match status" value="1"/>
</dbReference>
<evidence type="ECO:0000313" key="12">
    <source>
        <dbReference type="EnsemblPlants" id="EMT04574"/>
    </source>
</evidence>
<dbReference type="GO" id="GO:0016567">
    <property type="term" value="P:protein ubiquitination"/>
    <property type="evidence" value="ECO:0007669"/>
    <property type="project" value="UniProtKB-UniPathway"/>
</dbReference>
<evidence type="ECO:0000256" key="10">
    <source>
        <dbReference type="SAM" id="MobiDB-lite"/>
    </source>
</evidence>
<sequence length="730" mass="82217">MEESCSSGGKKRRKGDHHRRRQQLPEQMSGMAAAGITGIIDPDVLDCTICFDPLRPPVFQCAVGHVICSSCHSNLPNKDKCHTCSHTGEYHRCNAIDKILESFHVPCANAAYGCTTKTHYHKVEEHHKSCTHAPCFCPEPGCGFNGGSTVKLLDHLTGGHIWSSTELEYNVKLTLHVKEGVQVLHSRDGGPFFLVKFTPVPPYGNAASVLCVDPDAAATTEKGRKFRCQLGSSNVDMDWEQYSRFQENTVRDCCNPVQDDGDLISRSFSFLIGRYSEVSCSKEKHAERLQQLLLRAQTVVEEADGRYITNSGMLLQLKMLARAMYHGYHALDTFKCNQLVREGTKEVMSSGSFASYLATPLKRFRANAGVSNHQVDNNSDLQDALLNLETVVSNITEFVILLGGCEPMFRRPYDTYLYVDNCMFGRWTEKQQVINFLLQRNPRASPSVLPIIGGYLVGKKTLVAHVCNDEKVRSYFSSILHFNGDNFHMVETERCTGRVLVVVKFVSEVNDEDWKSFYRAVTSISTESKVIIISRMESLTRYGSVKPIHLSRLPDEEYSYLFKALAFGSAHGEDHPKLTLLAGEFIKLLDGSFVAAYSLTNGLRTNLSLQFWLSLLKRYKNVTKNNLSMFGEHPSDRFKKRCAVDFTNFLPSPAAPLHLMPPRTEARKLPKIRIGEIIENPSLRPKGDFVLVTWESQIPPYTEFSYHVPYCAQQQPKTTLRRKHEATISL</sequence>
<comment type="similarity">
    <text evidence="3">Belongs to the SINA (Seven in absentia) family.</text>
</comment>
<dbReference type="PANTHER" id="PTHR33377">
    <property type="entry name" value="OS10G0134700 PROTEIN-RELATED"/>
    <property type="match status" value="1"/>
</dbReference>
<evidence type="ECO:0000256" key="1">
    <source>
        <dbReference type="ARBA" id="ARBA00000900"/>
    </source>
</evidence>
<dbReference type="Gene3D" id="3.30.40.10">
    <property type="entry name" value="Zinc/RING finger domain, C3HC4 (zinc finger)"/>
    <property type="match status" value="1"/>
</dbReference>
<evidence type="ECO:0000256" key="6">
    <source>
        <dbReference type="ARBA" id="ARBA00022723"/>
    </source>
</evidence>
<dbReference type="EnsemblPlants" id="EMT04574">
    <property type="protein sequence ID" value="EMT04574"/>
    <property type="gene ID" value="F775_19723"/>
</dbReference>
<dbReference type="CDD" id="cd16571">
    <property type="entry name" value="RING-HC_SIAHs"/>
    <property type="match status" value="1"/>
</dbReference>
<name>M8AT07_AEGTA</name>
<evidence type="ECO:0000259" key="11">
    <source>
        <dbReference type="PROSITE" id="PS51081"/>
    </source>
</evidence>
<evidence type="ECO:0000256" key="4">
    <source>
        <dbReference type="ARBA" id="ARBA00012483"/>
    </source>
</evidence>
<comment type="pathway">
    <text evidence="2">Protein modification; protein ubiquitination.</text>
</comment>
<feature type="compositionally biased region" description="Basic residues" evidence="10">
    <location>
        <begin position="9"/>
        <end position="22"/>
    </location>
</feature>
<evidence type="ECO:0000256" key="2">
    <source>
        <dbReference type="ARBA" id="ARBA00004906"/>
    </source>
</evidence>
<keyword evidence="6" id="KW-0479">Metal-binding</keyword>
<reference evidence="12" key="1">
    <citation type="submission" date="2015-06" db="UniProtKB">
        <authorList>
            <consortium name="EnsemblPlants"/>
        </authorList>
    </citation>
    <scope>IDENTIFICATION</scope>
</reference>
<organism evidence="12">
    <name type="scientific">Aegilops tauschii</name>
    <name type="common">Tausch's goatgrass</name>
    <name type="synonym">Aegilops squarrosa</name>
    <dbReference type="NCBI Taxonomy" id="37682"/>
    <lineage>
        <taxon>Eukaryota</taxon>
        <taxon>Viridiplantae</taxon>
        <taxon>Streptophyta</taxon>
        <taxon>Embryophyta</taxon>
        <taxon>Tracheophyta</taxon>
        <taxon>Spermatophyta</taxon>
        <taxon>Magnoliopsida</taxon>
        <taxon>Liliopsida</taxon>
        <taxon>Poales</taxon>
        <taxon>Poaceae</taxon>
        <taxon>BOP clade</taxon>
        <taxon>Pooideae</taxon>
        <taxon>Triticodae</taxon>
        <taxon>Triticeae</taxon>
        <taxon>Triticinae</taxon>
        <taxon>Aegilops</taxon>
    </lineage>
</organism>
<evidence type="ECO:0000256" key="7">
    <source>
        <dbReference type="ARBA" id="ARBA00022771"/>
    </source>
</evidence>
<dbReference type="InterPro" id="IPR049548">
    <property type="entry name" value="Sina-like_RING"/>
</dbReference>
<protein>
    <recommendedName>
        <fullName evidence="4">RING-type E3 ubiquitin transferase</fullName>
        <ecNumber evidence="4">2.3.2.27</ecNumber>
    </recommendedName>
</protein>
<feature type="region of interest" description="Disordered" evidence="10">
    <location>
        <begin position="1"/>
        <end position="29"/>
    </location>
</feature>
<keyword evidence="5" id="KW-0808">Transferase</keyword>
<dbReference type="Pfam" id="PF21361">
    <property type="entry name" value="Sina_ZnF"/>
    <property type="match status" value="1"/>
</dbReference>
<dbReference type="InterPro" id="IPR027417">
    <property type="entry name" value="P-loop_NTPase"/>
</dbReference>